<dbReference type="Proteomes" id="UP001430848">
    <property type="component" value="Unassembled WGS sequence"/>
</dbReference>
<dbReference type="PANTHER" id="PTHR40619:SF3">
    <property type="entry name" value="FUNGAL STAND N-TERMINAL GOODBYE DOMAIN-CONTAINING PROTEIN"/>
    <property type="match status" value="1"/>
</dbReference>
<sequence length="557" mass="62591">MAGELHPLSRSHLLTNPVAEYLETRQNGALGDTAPKRPNSEFVPEMDQFVPKGSRFDQDYHKASRARMQEFQITLQKFHQHMEKRKDKDTSIKLKSPDDYTFKDVLEITTKLHEDHKSASQVRNCMGLIRKLFRGVGENSSILESLLKFVPNDTYGSVICGGFSMILTVLMSTIKGSDYAEDINDAIQTLSTRVDEFDSEARVCDSMRLGQVEENGVRTMIAVDSLAEFLRQMKQDEEALREKKRVLQTQTIQDKQDSQSIRSDLIQNSMDLWLREVDQCRSDSSYIEKCLESIWDLGLKEMDRVKFMMASAELRSWLRSKDSTTLVMESETRPAEVFNALTSSVAIVAQTLISEANFPVLTFFCGLHVNDIYDEQLSGPIGMMNCLNAQLISHFKQLNYGMMAQEKLKDPGFRRKSQVRVSTSLALLEQLFKELSDDNPVVVVIDSACRLLGPSLPAEKAIGGVLRAAARANKIIKMLITDPISTDEISLNTFTQLFIPDYIDGDREGLNLELVQADAVEAASAFKAAGEIDDDSVSTSYSTSNSDAWSISSFSRR</sequence>
<organism evidence="2 3">
    <name type="scientific">Diaporthe eres</name>
    <name type="common">Phomopsis oblonga</name>
    <dbReference type="NCBI Taxonomy" id="83184"/>
    <lineage>
        <taxon>Eukaryota</taxon>
        <taxon>Fungi</taxon>
        <taxon>Dikarya</taxon>
        <taxon>Ascomycota</taxon>
        <taxon>Pezizomycotina</taxon>
        <taxon>Sordariomycetes</taxon>
        <taxon>Sordariomycetidae</taxon>
        <taxon>Diaporthales</taxon>
        <taxon>Diaporthaceae</taxon>
        <taxon>Diaporthe</taxon>
        <taxon>Diaporthe eres species complex</taxon>
    </lineage>
</organism>
<accession>A0ABR1NPE1</accession>
<dbReference type="PANTHER" id="PTHR40619">
    <property type="entry name" value="FUNGAL STAND N-TERMINAL GOODBYE DOMAIN-CONTAINING PROTEIN"/>
    <property type="match status" value="1"/>
</dbReference>
<dbReference type="EMBL" id="JAKNSF020000164">
    <property type="protein sequence ID" value="KAK7709976.1"/>
    <property type="molecule type" value="Genomic_DNA"/>
</dbReference>
<comment type="caution">
    <text evidence="2">The sequence shown here is derived from an EMBL/GenBank/DDBJ whole genome shotgun (WGS) entry which is preliminary data.</text>
</comment>
<keyword evidence="3" id="KW-1185">Reference proteome</keyword>
<evidence type="ECO:0000256" key="1">
    <source>
        <dbReference type="SAM" id="MobiDB-lite"/>
    </source>
</evidence>
<protein>
    <submittedName>
        <fullName evidence="2">Uncharacterized protein</fullName>
    </submittedName>
</protein>
<name>A0ABR1NPE1_DIAER</name>
<feature type="region of interest" description="Disordered" evidence="1">
    <location>
        <begin position="533"/>
        <end position="557"/>
    </location>
</feature>
<gene>
    <name evidence="2" type="ORF">SLS63_013118</name>
</gene>
<evidence type="ECO:0000313" key="2">
    <source>
        <dbReference type="EMBL" id="KAK7709976.1"/>
    </source>
</evidence>
<reference evidence="2 3" key="1">
    <citation type="submission" date="2024-02" db="EMBL/GenBank/DDBJ databases">
        <title>De novo assembly and annotation of 12 fungi associated with fruit tree decline syndrome in Ontario, Canada.</title>
        <authorList>
            <person name="Sulman M."/>
            <person name="Ellouze W."/>
            <person name="Ilyukhin E."/>
        </authorList>
    </citation>
    <scope>NUCLEOTIDE SEQUENCE [LARGE SCALE GENOMIC DNA]</scope>
    <source>
        <strain evidence="2 3">M169</strain>
    </source>
</reference>
<proteinExistence type="predicted"/>
<evidence type="ECO:0000313" key="3">
    <source>
        <dbReference type="Proteomes" id="UP001430848"/>
    </source>
</evidence>
<feature type="compositionally biased region" description="Low complexity" evidence="1">
    <location>
        <begin position="537"/>
        <end position="550"/>
    </location>
</feature>